<evidence type="ECO:0000313" key="1">
    <source>
        <dbReference type="EMBL" id="AYD44631.1"/>
    </source>
</evidence>
<dbReference type="EMBL" id="CP032482">
    <property type="protein sequence ID" value="AYD44631.1"/>
    <property type="molecule type" value="Genomic_DNA"/>
</dbReference>
<dbReference type="AlphaFoldDB" id="A0A8D4N383"/>
<organism evidence="1 2">
    <name type="scientific">Yersinia rochesterensis</name>
    <dbReference type="NCBI Taxonomy" id="1604335"/>
    <lineage>
        <taxon>Bacteria</taxon>
        <taxon>Pseudomonadati</taxon>
        <taxon>Pseudomonadota</taxon>
        <taxon>Gammaproteobacteria</taxon>
        <taxon>Enterobacterales</taxon>
        <taxon>Yersiniaceae</taxon>
        <taxon>Yersinia</taxon>
    </lineage>
</organism>
<gene>
    <name evidence="1" type="ORF">DXZ79_13585</name>
</gene>
<protein>
    <submittedName>
        <fullName evidence="1">Uncharacterized protein</fullName>
    </submittedName>
</protein>
<sequence>MVVDILIAYSSKVASNILLLCWQLVHHIDSKGRIKTTQNTLSLQLFSQCFTVGFLLLSVTFCQL</sequence>
<accession>A0A8D4N383</accession>
<dbReference type="Proteomes" id="UP000265864">
    <property type="component" value="Chromosome"/>
</dbReference>
<reference evidence="1 2" key="1">
    <citation type="submission" date="2018-09" db="EMBL/GenBank/DDBJ databases">
        <title>Yersinia kristensenii subsp. rochesterensis subsp. nov., Isolated from Human Feces.</title>
        <authorList>
            <person name="Cunningham S.A."/>
            <person name="Jeraldo P."/>
            <person name="Patel R."/>
        </authorList>
    </citation>
    <scope>NUCLEOTIDE SEQUENCE [LARGE SCALE GENOMIC DNA]</scope>
    <source>
        <strain evidence="1 2">ATCC BAA-2637</strain>
    </source>
</reference>
<name>A0A8D4N383_9GAMM</name>
<evidence type="ECO:0000313" key="2">
    <source>
        <dbReference type="Proteomes" id="UP000265864"/>
    </source>
</evidence>
<proteinExistence type="predicted"/>